<evidence type="ECO:0000313" key="1">
    <source>
        <dbReference type="EMBL" id="GMQ62766.1"/>
    </source>
</evidence>
<evidence type="ECO:0000313" key="2">
    <source>
        <dbReference type="Proteomes" id="UP001374599"/>
    </source>
</evidence>
<name>A0ACB5UJX8_9FIRM</name>
<keyword evidence="2" id="KW-1185">Reference proteome</keyword>
<sequence>MELLLNDPFTYLDIFLLIFVRMISFFISVPLFGIRTIPKTAKITMAFFMAVIIINLNPMEIDVTSASVVPYALLVVKEFIVGWLIGFGAYLAFSIITLAGQLIDYQIGFTMVNVFDPLSQIQLTITGNLYYYLLLLMMLATNTHFFLIKALTESFKWIPLGKAVIRPGLYTSVLSFFTEYFVIALKIAAPMIGVMLIINVVLGILARATPQMNMFVIGLPLKLMVGLVVLLITLSVFPNVSGWIFDRMLSFVDLIIKGMSS</sequence>
<gene>
    <name evidence="1" type="primary">fliR</name>
    <name evidence="1" type="ORF">AN2V17_19980</name>
</gene>
<comment type="caution">
    <text evidence="1">The sequence shown here is derived from an EMBL/GenBank/DDBJ whole genome shotgun (WGS) entry which is preliminary data.</text>
</comment>
<proteinExistence type="predicted"/>
<dbReference type="Proteomes" id="UP001374599">
    <property type="component" value="Unassembled WGS sequence"/>
</dbReference>
<dbReference type="EMBL" id="BTPU01000029">
    <property type="protein sequence ID" value="GMQ62766.1"/>
    <property type="molecule type" value="Genomic_DNA"/>
</dbReference>
<protein>
    <submittedName>
        <fullName evidence="1">Flagellar biosynthetic protein FliR</fullName>
    </submittedName>
</protein>
<organism evidence="1 2">
    <name type="scientific">Vallitalea maricola</name>
    <dbReference type="NCBI Taxonomy" id="3074433"/>
    <lineage>
        <taxon>Bacteria</taxon>
        <taxon>Bacillati</taxon>
        <taxon>Bacillota</taxon>
        <taxon>Clostridia</taxon>
        <taxon>Lachnospirales</taxon>
        <taxon>Vallitaleaceae</taxon>
        <taxon>Vallitalea</taxon>
    </lineage>
</organism>
<keyword evidence="1" id="KW-0966">Cell projection</keyword>
<keyword evidence="1" id="KW-0969">Cilium</keyword>
<reference evidence="1" key="1">
    <citation type="submission" date="2023-09" db="EMBL/GenBank/DDBJ databases">
        <title>Vallitalea sediminicola and Vallitalea maricola sp. nov., anaerobic bacteria isolated from marine sediment.</title>
        <authorList>
            <person name="Hirano S."/>
            <person name="Maeda A."/>
            <person name="Terahara T."/>
            <person name="Mori K."/>
            <person name="Hamada M."/>
            <person name="Matsumoto R."/>
            <person name="Kobayashi T."/>
        </authorList>
    </citation>
    <scope>NUCLEOTIDE SEQUENCE</scope>
    <source>
        <strain evidence="1">AN17-2</strain>
    </source>
</reference>
<keyword evidence="1" id="KW-0282">Flagellum</keyword>
<accession>A0ACB5UJX8</accession>